<dbReference type="GeneID" id="140705022"/>
<evidence type="ECO:0000313" key="6">
    <source>
        <dbReference type="RefSeq" id="XP_072849172.1"/>
    </source>
</evidence>
<feature type="region of interest" description="Disordered" evidence="2">
    <location>
        <begin position="498"/>
        <end position="528"/>
    </location>
</feature>
<dbReference type="InterPro" id="IPR039509">
    <property type="entry name" value="SPATA31"/>
</dbReference>
<feature type="region of interest" description="Disordered" evidence="2">
    <location>
        <begin position="163"/>
        <end position="199"/>
    </location>
</feature>
<evidence type="ECO:0000259" key="4">
    <source>
        <dbReference type="Pfam" id="PF14650"/>
    </source>
</evidence>
<feature type="region of interest" description="Disordered" evidence="2">
    <location>
        <begin position="100"/>
        <end position="141"/>
    </location>
</feature>
<dbReference type="Pfam" id="PF14650">
    <property type="entry name" value="FAM75"/>
    <property type="match status" value="4"/>
</dbReference>
<feature type="domain" description="SPATA31" evidence="4">
    <location>
        <begin position="219"/>
        <end position="316"/>
    </location>
</feature>
<gene>
    <name evidence="6" type="primary">LOC140705022</name>
</gene>
<keyword evidence="3" id="KW-0472">Membrane</keyword>
<feature type="region of interest" description="Disordered" evidence="2">
    <location>
        <begin position="43"/>
        <end position="70"/>
    </location>
</feature>
<evidence type="ECO:0000313" key="5">
    <source>
        <dbReference type="Proteomes" id="UP001652642"/>
    </source>
</evidence>
<keyword evidence="3" id="KW-0812">Transmembrane</keyword>
<accession>A0ABM5FUT5</accession>
<feature type="compositionally biased region" description="Low complexity" evidence="2">
    <location>
        <begin position="118"/>
        <end position="141"/>
    </location>
</feature>
<feature type="domain" description="SPATA31" evidence="4">
    <location>
        <begin position="392"/>
        <end position="490"/>
    </location>
</feature>
<feature type="domain" description="SPATA31" evidence="4">
    <location>
        <begin position="648"/>
        <end position="756"/>
    </location>
</feature>
<feature type="domain" description="SPATA31" evidence="4">
    <location>
        <begin position="908"/>
        <end position="1044"/>
    </location>
</feature>
<reference evidence="6" key="2">
    <citation type="submission" date="2025-08" db="UniProtKB">
        <authorList>
            <consortium name="RefSeq"/>
        </authorList>
    </citation>
    <scope>IDENTIFICATION</scope>
</reference>
<dbReference type="PANTHER" id="PTHR21859">
    <property type="entry name" value="ACROSOME-SPECIFIC PROTEIN"/>
    <property type="match status" value="1"/>
</dbReference>
<sequence length="1373" mass="153685">MQGAEEGGCLACCWNLCFLLLFLLACYFLKLWNAQFQALPAWRDSPRPPSQGQKERASKGRPDSPRSRRRRSIRRLLCDDPSCSLCQRVAEEAAELAYPRGPGLGGPLTRASQRESTHSSVSSTLDSSFSSWTQGSISSSGCSVSLRSVFSWSLQVESEEISSFSESTRRSQATRKGAHRKSREGGCRHCRRRHRRKGRAPAFQGVALETPFLGEEARASLEGHLLRKQVQHALGLPATLLRSLRAFMPLAPNSVARSAPRSPVLALCPQPLPFLKPHDTRAELEKHLKKMVHLRRWGLPRRVQDALRHLRPGSETLAGRHLPPAPKTSRLSVGRDLLRPSSPRNLRREAGGPKLAHDHRHVHVACPHGSSAKGSPHTPEGWPWMGPSARPETLESHILKKRLQHQWGLPRLARDAMEQFLPAPPRPTASRASPQRFLGGENAWRVLSPLLPFIPRETQDRLESHVQRLLVRRQWGLPWRVVESLRVFLPVSPPLAEKPKEMSLSLRRPRRESAPAGSGRLLGSSGRPPVERHLAQNTVAIQLGALLGPGRSLRATGRPAGKQVLPKLIRPGQRAALPRQGGQGLLFVDPGALSRVELNITHKRLAYKWGLPTLYTRSLARLCQGITPPGPSLGSPVARTARVTLVATETRFLARERREALDWHVKKKQLQHLWGLPGLVQGSLRRLLPSAPGLCPPRGQGHEATVAVLRSELSFLPKDTQQRLEANVRKRVALQRWGLPRLVLRSLRQLLPEVGLPSLGVEGLQARGTLPGSRLHFRRAEGTRRSKSGPARRRGPSRLELQDLQRLTDHLAKKSVEMHLGALCPPARISRQLARLDTWQPLPKLIHPGQGTWLPRRLSLPFLPAEDMGRIELSVFRRHLSYLWGLAPRYVGALAAARVPQPSILSLKPRGTGIEFSEGHTPFLPQSDREALEQHLRRKRMQHEWGVPASVQRSLKAFLPASPPLAIRPKATIQVSILRQDTLFLPRSVLRLLERHVQKRTLHRRWGLPRRVLGSLRLMCPKPRGFTSRQEVARQSSCHALAGSGHGGPPGIQRAQRRFLSPAARPPVLLLEGTKHLEEIRLHLAKKYVEEHLGAFPALVQRSRRQASRGAKKPLPKLIPPGQRLLQARRRLRAFEWREDRERIELAVRHHHLMSLWGMGPCCTRAMGGMLSRTASAPPHRPRRAAALVSLEVRLPFLREQAKEALEQHAKEKRIRHMWGCPVTIQRSLQSFMDQPPPSVSLCPKAPTVVVRIQWQELSFCPPPACRHLERHVLKMKLQRLWRLPGRVLRSLQVFSSSSKEKPEKEHTKSRSRAGRSRSRARGSRGSGAHAQTQGETAAAVSARRGPVPQGTAAEQRGRKGPRTKPEAPSPRS</sequence>
<keyword evidence="3" id="KW-1133">Transmembrane helix</keyword>
<feature type="compositionally biased region" description="Basic and acidic residues" evidence="2">
    <location>
        <begin position="53"/>
        <end position="66"/>
    </location>
</feature>
<evidence type="ECO:0000256" key="2">
    <source>
        <dbReference type="SAM" id="MobiDB-lite"/>
    </source>
</evidence>
<dbReference type="PANTHER" id="PTHR21859:SF12">
    <property type="entry name" value="SPERMATOGENESIS-ASSOCIATED PROTEIN 31D1"/>
    <property type="match status" value="1"/>
</dbReference>
<feature type="compositionally biased region" description="Low complexity" evidence="2">
    <location>
        <begin position="514"/>
        <end position="528"/>
    </location>
</feature>
<dbReference type="RefSeq" id="XP_072849172.1">
    <property type="nucleotide sequence ID" value="XM_072993071.1"/>
</dbReference>
<feature type="region of interest" description="Disordered" evidence="2">
    <location>
        <begin position="1295"/>
        <end position="1373"/>
    </location>
</feature>
<name>A0ABM5FUT5_9SAUR</name>
<feature type="compositionally biased region" description="Basic and acidic residues" evidence="2">
    <location>
        <begin position="1299"/>
        <end position="1309"/>
    </location>
</feature>
<feature type="compositionally biased region" description="Basic residues" evidence="2">
    <location>
        <begin position="1310"/>
        <end position="1323"/>
    </location>
</feature>
<proteinExistence type="inferred from homology"/>
<feature type="compositionally biased region" description="Basic residues" evidence="2">
    <location>
        <begin position="785"/>
        <end position="796"/>
    </location>
</feature>
<organism evidence="5 6">
    <name type="scientific">Pogona vitticeps</name>
    <name type="common">central bearded dragon</name>
    <dbReference type="NCBI Taxonomy" id="103695"/>
    <lineage>
        <taxon>Eukaryota</taxon>
        <taxon>Metazoa</taxon>
        <taxon>Chordata</taxon>
        <taxon>Craniata</taxon>
        <taxon>Vertebrata</taxon>
        <taxon>Euteleostomi</taxon>
        <taxon>Lepidosauria</taxon>
        <taxon>Squamata</taxon>
        <taxon>Bifurcata</taxon>
        <taxon>Unidentata</taxon>
        <taxon>Episquamata</taxon>
        <taxon>Toxicofera</taxon>
        <taxon>Iguania</taxon>
        <taxon>Acrodonta</taxon>
        <taxon>Agamidae</taxon>
        <taxon>Amphibolurinae</taxon>
        <taxon>Pogona</taxon>
    </lineage>
</organism>
<evidence type="ECO:0000256" key="3">
    <source>
        <dbReference type="SAM" id="Phobius"/>
    </source>
</evidence>
<keyword evidence="5" id="KW-1185">Reference proteome</keyword>
<feature type="compositionally biased region" description="Basic residues" evidence="2">
    <location>
        <begin position="172"/>
        <end position="199"/>
    </location>
</feature>
<feature type="transmembrane region" description="Helical" evidence="3">
    <location>
        <begin position="12"/>
        <end position="32"/>
    </location>
</feature>
<feature type="region of interest" description="Disordered" evidence="2">
    <location>
        <begin position="772"/>
        <end position="797"/>
    </location>
</feature>
<comment type="similarity">
    <text evidence="1">Belongs to the SPATA31 family.</text>
</comment>
<reference evidence="5" key="1">
    <citation type="submission" date="2025-05" db="UniProtKB">
        <authorList>
            <consortium name="RefSeq"/>
        </authorList>
    </citation>
    <scope>NUCLEOTIDE SEQUENCE [LARGE SCALE GENOMIC DNA]</scope>
</reference>
<evidence type="ECO:0000256" key="1">
    <source>
        <dbReference type="ARBA" id="ARBA00035009"/>
    </source>
</evidence>
<dbReference type="Proteomes" id="UP001652642">
    <property type="component" value="Chromosome 2"/>
</dbReference>
<protein>
    <submittedName>
        <fullName evidence="6">Uncharacterized protein isoform X1</fullName>
    </submittedName>
</protein>
<feature type="region of interest" description="Disordered" evidence="2">
    <location>
        <begin position="311"/>
        <end position="354"/>
    </location>
</feature>